<evidence type="ECO:0000256" key="1">
    <source>
        <dbReference type="SAM" id="MobiDB-lite"/>
    </source>
</evidence>
<feature type="region of interest" description="Disordered" evidence="1">
    <location>
        <begin position="138"/>
        <end position="170"/>
    </location>
</feature>
<dbReference type="Gene3D" id="1.10.287.110">
    <property type="entry name" value="DnaJ domain"/>
    <property type="match status" value="1"/>
</dbReference>
<dbReference type="EMBL" id="CAXLJL010000290">
    <property type="protein sequence ID" value="CAL5136156.1"/>
    <property type="molecule type" value="Genomic_DNA"/>
</dbReference>
<feature type="region of interest" description="Disordered" evidence="1">
    <location>
        <begin position="72"/>
        <end position="95"/>
    </location>
</feature>
<dbReference type="Proteomes" id="UP001497525">
    <property type="component" value="Unassembled WGS sequence"/>
</dbReference>
<dbReference type="AlphaFoldDB" id="A0AAV2TIH7"/>
<evidence type="ECO:0000313" key="3">
    <source>
        <dbReference type="EMBL" id="CAL5136156.1"/>
    </source>
</evidence>
<evidence type="ECO:0000259" key="2">
    <source>
        <dbReference type="PROSITE" id="PS50076"/>
    </source>
</evidence>
<dbReference type="PRINTS" id="PR00625">
    <property type="entry name" value="JDOMAIN"/>
</dbReference>
<dbReference type="CDD" id="cd06257">
    <property type="entry name" value="DnaJ"/>
    <property type="match status" value="1"/>
</dbReference>
<proteinExistence type="predicted"/>
<dbReference type="InterPro" id="IPR053025">
    <property type="entry name" value="Mito_ATP_Synthase-Asso"/>
</dbReference>
<gene>
    <name evidence="3" type="ORF">CDAUBV1_LOCUS10236</name>
</gene>
<reference evidence="3" key="1">
    <citation type="submission" date="2024-06" db="EMBL/GenBank/DDBJ databases">
        <authorList>
            <person name="Liu X."/>
            <person name="Lenzi L."/>
            <person name="Haldenby T S."/>
            <person name="Uol C."/>
        </authorList>
    </citation>
    <scope>NUCLEOTIDE SEQUENCE</scope>
</reference>
<protein>
    <recommendedName>
        <fullName evidence="2">J domain-containing protein</fullName>
    </recommendedName>
</protein>
<dbReference type="PROSITE" id="PS50076">
    <property type="entry name" value="DNAJ_2"/>
    <property type="match status" value="1"/>
</dbReference>
<comment type="caution">
    <text evidence="3">The sequence shown here is derived from an EMBL/GenBank/DDBJ whole genome shotgun (WGS) entry which is preliminary data.</text>
</comment>
<organism evidence="3 4">
    <name type="scientific">Calicophoron daubneyi</name>
    <name type="common">Rumen fluke</name>
    <name type="synonym">Paramphistomum daubneyi</name>
    <dbReference type="NCBI Taxonomy" id="300641"/>
    <lineage>
        <taxon>Eukaryota</taxon>
        <taxon>Metazoa</taxon>
        <taxon>Spiralia</taxon>
        <taxon>Lophotrochozoa</taxon>
        <taxon>Platyhelminthes</taxon>
        <taxon>Trematoda</taxon>
        <taxon>Digenea</taxon>
        <taxon>Plagiorchiida</taxon>
        <taxon>Pronocephalata</taxon>
        <taxon>Paramphistomoidea</taxon>
        <taxon>Paramphistomidae</taxon>
        <taxon>Calicophoron</taxon>
    </lineage>
</organism>
<dbReference type="InterPro" id="IPR001623">
    <property type="entry name" value="DnaJ_domain"/>
</dbReference>
<evidence type="ECO:0000313" key="4">
    <source>
        <dbReference type="Proteomes" id="UP001497525"/>
    </source>
</evidence>
<dbReference type="InterPro" id="IPR036869">
    <property type="entry name" value="J_dom_sf"/>
</dbReference>
<feature type="domain" description="J" evidence="2">
    <location>
        <begin position="13"/>
        <end position="70"/>
    </location>
</feature>
<feature type="compositionally biased region" description="Basic and acidic residues" evidence="1">
    <location>
        <begin position="143"/>
        <end position="153"/>
    </location>
</feature>
<dbReference type="Pfam" id="PF00226">
    <property type="entry name" value="DnaJ"/>
    <property type="match status" value="1"/>
</dbReference>
<accession>A0AAV2TIH7</accession>
<dbReference type="SMART" id="SM00271">
    <property type="entry name" value="DnaJ"/>
    <property type="match status" value="1"/>
</dbReference>
<dbReference type="SUPFAM" id="SSF46565">
    <property type="entry name" value="Chaperone J-domain"/>
    <property type="match status" value="1"/>
</dbReference>
<dbReference type="PANTHER" id="PTHR44873">
    <property type="entry name" value="DNAJ HOMOLOG SUBFAMILY C MEMBER 30, MITOCHONDRIAL"/>
    <property type="match status" value="1"/>
</dbReference>
<feature type="region of interest" description="Disordered" evidence="1">
    <location>
        <begin position="102"/>
        <end position="121"/>
    </location>
</feature>
<name>A0AAV2TIH7_CALDB</name>
<sequence>MRDDEDNRLLIRDLCRVLEVQADVTGEDLKKAYYRLAKKVHPDKNPDAALATDQFILVSSAYQTLQAELKEGRLTSTTTSRSASGNDRPSGNIRSTLNVRFSDQRSRRNSASGTETRKDSAPIDELLDRLLRASLNIQAQRQQSEDIRKEKYEQNSSGFGVPKNEPGRSETYPFRRYSETSTAVDEANFKLIELPCNLKTVHPSDTSSSGVKEVTQNLDRWLEQQKDFLENIRASRKINVASRKSSVVGENNNLTFRPDLLPVVDNPDLLRCSHCYRTFRPDVAVGHVDYCSRKAVENDGTVPNPLGRTVTAGCSTTLLRARQYADSVQQKTIKSKPRAGCCERVKITDGSRATERVREGTMLKFDE</sequence>
<feature type="compositionally biased region" description="Low complexity" evidence="1">
    <location>
        <begin position="75"/>
        <end position="84"/>
    </location>
</feature>
<feature type="compositionally biased region" description="Polar residues" evidence="1">
    <location>
        <begin position="85"/>
        <end position="95"/>
    </location>
</feature>
<dbReference type="PANTHER" id="PTHR44873:SF1">
    <property type="entry name" value="DNAJ HOMOLOG SUBFAMILY C MEMBER 30, MITOCHONDRIAL"/>
    <property type="match status" value="1"/>
</dbReference>